<dbReference type="AlphaFoldDB" id="A0A813KB68"/>
<comment type="caution">
    <text evidence="2">The sequence shown here is derived from an EMBL/GenBank/DDBJ whole genome shotgun (WGS) entry which is preliminary data.</text>
</comment>
<name>A0A813KB68_POLGL</name>
<evidence type="ECO:0000313" key="3">
    <source>
        <dbReference type="Proteomes" id="UP000626109"/>
    </source>
</evidence>
<dbReference type="EMBL" id="CAJNNW010029265">
    <property type="protein sequence ID" value="CAE8699649.1"/>
    <property type="molecule type" value="Genomic_DNA"/>
</dbReference>
<gene>
    <name evidence="2" type="ORF">PGLA2088_LOCUS31258</name>
</gene>
<feature type="region of interest" description="Disordered" evidence="1">
    <location>
        <begin position="29"/>
        <end position="58"/>
    </location>
</feature>
<feature type="non-terminal residue" evidence="2">
    <location>
        <position position="1"/>
    </location>
</feature>
<evidence type="ECO:0000313" key="2">
    <source>
        <dbReference type="EMBL" id="CAE8699649.1"/>
    </source>
</evidence>
<evidence type="ECO:0000256" key="1">
    <source>
        <dbReference type="SAM" id="MobiDB-lite"/>
    </source>
</evidence>
<accession>A0A813KB68</accession>
<reference evidence="2" key="1">
    <citation type="submission" date="2021-02" db="EMBL/GenBank/DDBJ databases">
        <authorList>
            <person name="Dougan E. K."/>
            <person name="Rhodes N."/>
            <person name="Thang M."/>
            <person name="Chan C."/>
        </authorList>
    </citation>
    <scope>NUCLEOTIDE SEQUENCE</scope>
</reference>
<protein>
    <submittedName>
        <fullName evidence="2">Uncharacterized protein</fullName>
    </submittedName>
</protein>
<feature type="region of interest" description="Disordered" evidence="1">
    <location>
        <begin position="258"/>
        <end position="299"/>
    </location>
</feature>
<sequence length="403" mass="42616">EEVEAGTAEEAAPVAQQVVEAEPVMEAMPSMPPMAKDAKIPPECTATPTVSTRKKVPTNWAKRFSRKWSSSSSSAPSCTSLALVARAMRRFVGSSSDASAEDLAKARCLVEAETAEEAAPVAQHVVEVEPVEAMEAEEDVEAATAEEAAPVAQQVVEAEPVEATEAAEDVKAETAEEAVPVAQQVVEAEPMEAMEVDKAEHVEVELPAAPAEQVEEAAFRTAAQDAASSTQIFTPRCASPEAASSFLKHNCASLLAEKEADHRGDAPPSTPRWETRQRTRKPRHDIEQGGAPMSLRRGATHPRRSAILSVVVAAAAAAFAAHAAAGPVQGLPRMARSAIQRIAQKGFPFWKGLPSITYDATNKGSQLQRPEFLQYAAQPHLDVPSGAYAVGGPLNPDGLVVEA</sequence>
<proteinExistence type="predicted"/>
<organism evidence="2 3">
    <name type="scientific">Polarella glacialis</name>
    <name type="common">Dinoflagellate</name>
    <dbReference type="NCBI Taxonomy" id="89957"/>
    <lineage>
        <taxon>Eukaryota</taxon>
        <taxon>Sar</taxon>
        <taxon>Alveolata</taxon>
        <taxon>Dinophyceae</taxon>
        <taxon>Suessiales</taxon>
        <taxon>Suessiaceae</taxon>
        <taxon>Polarella</taxon>
    </lineage>
</organism>
<dbReference type="Proteomes" id="UP000626109">
    <property type="component" value="Unassembled WGS sequence"/>
</dbReference>